<dbReference type="RefSeq" id="WP_034324304.1">
    <property type="nucleotide sequence ID" value="NZ_JFBM01000068.1"/>
</dbReference>
<evidence type="ECO:0000313" key="3">
    <source>
        <dbReference type="Proteomes" id="UP000256220"/>
    </source>
</evidence>
<accession>A0A2P2FFE0</accession>
<comment type="caution">
    <text evidence="2">The sequence shown here is derived from an EMBL/GenBank/DDBJ whole genome shotgun (WGS) entry which is preliminary data.</text>
</comment>
<protein>
    <recommendedName>
        <fullName evidence="4">RNA polymerase sigma factor 70 region 4 type 2 domain-containing protein</fullName>
    </recommendedName>
</protein>
<keyword evidence="3" id="KW-1185">Reference proteome</keyword>
<evidence type="ECO:0000313" key="2">
    <source>
        <dbReference type="EMBL" id="KFU75434.1"/>
    </source>
</evidence>
<name>A0A2P2FFE0_AMYLU</name>
<sequence length="215" mass="24672">MSGPDEGDDAGSPPDRRHEDEEFLASLRATGLRGPAYEEAGALFFNYGTGVLWKMVRNEQIWVELVKVRRARTRSANLSEHDKEQLIRDSVSDAYVLDFLQKVVIEDRWDPSRASLHTLFVRYCLGRFAEHYRAWQRRPLPWEILEDRQDLNRIGLSAEREALARCAVAELSLEQLAHGIGLSHKEIGQMLGISDRAVEGRLYRSRGQNSEHENE</sequence>
<feature type="region of interest" description="Disordered" evidence="1">
    <location>
        <begin position="1"/>
        <end position="20"/>
    </location>
</feature>
<proteinExistence type="predicted"/>
<evidence type="ECO:0008006" key="4">
    <source>
        <dbReference type="Google" id="ProtNLM"/>
    </source>
</evidence>
<evidence type="ECO:0000256" key="1">
    <source>
        <dbReference type="SAM" id="MobiDB-lite"/>
    </source>
</evidence>
<dbReference type="Proteomes" id="UP000256220">
    <property type="component" value="Unassembled WGS sequence"/>
</dbReference>
<dbReference type="EMBL" id="JFBM01000068">
    <property type="protein sequence ID" value="KFU75434.1"/>
    <property type="molecule type" value="Genomic_DNA"/>
</dbReference>
<dbReference type="AlphaFoldDB" id="A0A2P2FFE0"/>
<gene>
    <name evidence="2" type="ORF">BB31_41475</name>
</gene>
<reference evidence="2 3" key="1">
    <citation type="journal article" date="2014" name="Genome Announc.">
        <title>Draft Genome Sequence of Amycolatopsis lurida NRRL 2430, Producer of the Glycopeptide Family Antibiotic Ristocetin.</title>
        <authorList>
            <person name="Kwun M.J."/>
            <person name="Hong H.J."/>
        </authorList>
    </citation>
    <scope>NUCLEOTIDE SEQUENCE [LARGE SCALE GENOMIC DNA]</scope>
    <source>
        <strain evidence="2 3">NRRL 2430</strain>
    </source>
</reference>
<organism evidence="2 3">
    <name type="scientific">Amycolatopsis lurida NRRL 2430</name>
    <dbReference type="NCBI Taxonomy" id="1460371"/>
    <lineage>
        <taxon>Bacteria</taxon>
        <taxon>Bacillati</taxon>
        <taxon>Actinomycetota</taxon>
        <taxon>Actinomycetes</taxon>
        <taxon>Pseudonocardiales</taxon>
        <taxon>Pseudonocardiaceae</taxon>
        <taxon>Amycolatopsis</taxon>
    </lineage>
</organism>